<gene>
    <name evidence="2" type="ORF">D9D43_27550</name>
    <name evidence="3" type="ORF">DD762_29400</name>
    <name evidence="4" type="ORF">DTL43_28260</name>
    <name evidence="1" type="ORF">E6D34_27485</name>
</gene>
<dbReference type="Proteomes" id="UP000245761">
    <property type="component" value="Unassembled WGS sequence"/>
</dbReference>
<evidence type="ECO:0000313" key="3">
    <source>
        <dbReference type="EMBL" id="PWH48177.1"/>
    </source>
</evidence>
<organism evidence="3 5">
    <name type="scientific">Escherichia coli</name>
    <dbReference type="NCBI Taxonomy" id="562"/>
    <lineage>
        <taxon>Bacteria</taxon>
        <taxon>Pseudomonadati</taxon>
        <taxon>Pseudomonadota</taxon>
        <taxon>Gammaproteobacteria</taxon>
        <taxon>Enterobacterales</taxon>
        <taxon>Enterobacteriaceae</taxon>
        <taxon>Escherichia</taxon>
    </lineage>
</organism>
<reference evidence="3 5" key="1">
    <citation type="submission" date="2018-04" db="EMBL/GenBank/DDBJ databases">
        <title>Draft Genomic Sequencing Of Potential Extraintestinal Pathogenic Escherichia coli B8S56 Isolated from Retail Chicken Skin.</title>
        <authorList>
            <person name="Xu A."/>
            <person name="Tilman S."/>
            <person name="Wisser-Parker K."/>
            <person name="Scullen O.J."/>
            <person name="Sommers C."/>
        </authorList>
    </citation>
    <scope>NUCLEOTIDE SEQUENCE [LARGE SCALE GENOMIC DNA]</scope>
    <source>
        <strain evidence="3 5">B8S56</strain>
    </source>
</reference>
<dbReference type="EMBL" id="AASEBA010000147">
    <property type="protein sequence ID" value="EFC9752871.1"/>
    <property type="molecule type" value="Genomic_DNA"/>
</dbReference>
<reference evidence="4 6" key="2">
    <citation type="submission" date="2018-07" db="EMBL/GenBank/DDBJ databases">
        <title>Whole Genome Sequence Analysis of Avian Pathogenic E. coli - An Australian Perspective.</title>
        <authorList>
            <person name="Cummins M.L."/>
            <person name="Reid C.J."/>
            <person name="Roy Chowdhury P."/>
            <person name="Bushell R."/>
            <person name="Esbert N."/>
            <person name="Tivendale K.A."/>
            <person name="Noormohammadi A.H."/>
            <person name="Islam S."/>
            <person name="Marenda M.S."/>
            <person name="Browning G.F."/>
            <person name="Markham P.F."/>
            <person name="Djordjevic S.P."/>
        </authorList>
    </citation>
    <scope>NUCLEOTIDE SEQUENCE [LARGE SCALE GENOMIC DNA]</scope>
    <source>
        <strain evidence="4 6">AVC211</strain>
    </source>
</reference>
<proteinExistence type="predicted"/>
<reference evidence="2 7" key="3">
    <citation type="submission" date="2018-10" db="EMBL/GenBank/DDBJ databases">
        <authorList>
            <consortium name="NARMS: The National Antimicrobial Resistance Monitoring System"/>
        </authorList>
    </citation>
    <scope>NUCLEOTIDE SEQUENCE [LARGE SCALE GENOMIC DNA]</scope>
    <source>
        <strain evidence="2 7">CVM N17EC0060</strain>
        <strain evidence="1 8">CVM N18EC122</strain>
    </source>
</reference>
<protein>
    <submittedName>
        <fullName evidence="3">Arylsulfatase</fullName>
    </submittedName>
</protein>
<dbReference type="EMBL" id="QOGZ01000144">
    <property type="protein sequence ID" value="RDA26786.1"/>
    <property type="molecule type" value="Genomic_DNA"/>
</dbReference>
<dbReference type="Proteomes" id="UP000272336">
    <property type="component" value="Unassembled WGS sequence"/>
</dbReference>
<evidence type="ECO:0000313" key="2">
    <source>
        <dbReference type="EMBL" id="MGE17219.1"/>
    </source>
</evidence>
<dbReference type="Proteomes" id="UP000253687">
    <property type="component" value="Unassembled WGS sequence"/>
</dbReference>
<dbReference type="Proteomes" id="UP000532204">
    <property type="component" value="Unassembled WGS sequence"/>
</dbReference>
<evidence type="ECO:0000313" key="1">
    <source>
        <dbReference type="EMBL" id="EFC9752871.1"/>
    </source>
</evidence>
<evidence type="ECO:0000313" key="5">
    <source>
        <dbReference type="Proteomes" id="UP000245761"/>
    </source>
</evidence>
<evidence type="ECO:0000313" key="8">
    <source>
        <dbReference type="Proteomes" id="UP000532204"/>
    </source>
</evidence>
<dbReference type="AlphaFoldDB" id="A0A243ZM91"/>
<evidence type="ECO:0000313" key="4">
    <source>
        <dbReference type="EMBL" id="RDA26786.1"/>
    </source>
</evidence>
<dbReference type="EMBL" id="RNLZ01000122">
    <property type="protein sequence ID" value="MGE17219.1"/>
    <property type="molecule type" value="Genomic_DNA"/>
</dbReference>
<comment type="caution">
    <text evidence="3">The sequence shown here is derived from an EMBL/GenBank/DDBJ whole genome shotgun (WGS) entry which is preliminary data.</text>
</comment>
<evidence type="ECO:0000313" key="6">
    <source>
        <dbReference type="Proteomes" id="UP000253687"/>
    </source>
</evidence>
<accession>A0A243ZM91</accession>
<evidence type="ECO:0000313" key="7">
    <source>
        <dbReference type="Proteomes" id="UP000272336"/>
    </source>
</evidence>
<name>A0A243ZM91_ECOLX</name>
<sequence length="39" mass="4756">MIMPALKRVMDSPSKVQMDYICIQYPDYFRFAKWIERLA</sequence>
<dbReference type="EMBL" id="QEMT01000185">
    <property type="protein sequence ID" value="PWH48177.1"/>
    <property type="molecule type" value="Genomic_DNA"/>
</dbReference>